<dbReference type="InterPro" id="IPR051081">
    <property type="entry name" value="HTH_MetalResp_TranReg"/>
</dbReference>
<dbReference type="PROSITE" id="PS50987">
    <property type="entry name" value="HTH_ARSR_2"/>
    <property type="match status" value="1"/>
</dbReference>
<dbReference type="Pfam" id="PF01022">
    <property type="entry name" value="HTH_5"/>
    <property type="match status" value="1"/>
</dbReference>
<dbReference type="PRINTS" id="PR00778">
    <property type="entry name" value="HTHARSR"/>
</dbReference>
<evidence type="ECO:0000256" key="2">
    <source>
        <dbReference type="ARBA" id="ARBA00023125"/>
    </source>
</evidence>
<evidence type="ECO:0000256" key="1">
    <source>
        <dbReference type="ARBA" id="ARBA00023015"/>
    </source>
</evidence>
<accession>A0A1I3YT07</accession>
<keyword evidence="1" id="KW-0805">Transcription regulation</keyword>
<protein>
    <submittedName>
        <fullName evidence="5">DNA-binding transcriptional regulator, ArsR family</fullName>
    </submittedName>
</protein>
<dbReference type="GO" id="GO:0003677">
    <property type="term" value="F:DNA binding"/>
    <property type="evidence" value="ECO:0007669"/>
    <property type="project" value="UniProtKB-KW"/>
</dbReference>
<dbReference type="InterPro" id="IPR001845">
    <property type="entry name" value="HTH_ArsR_DNA-bd_dom"/>
</dbReference>
<dbReference type="PANTHER" id="PTHR33154">
    <property type="entry name" value="TRANSCRIPTIONAL REGULATOR, ARSR FAMILY"/>
    <property type="match status" value="1"/>
</dbReference>
<keyword evidence="2 5" id="KW-0238">DNA-binding</keyword>
<feature type="domain" description="HTH arsR-type" evidence="4">
    <location>
        <begin position="1"/>
        <end position="92"/>
    </location>
</feature>
<dbReference type="Gene3D" id="1.10.10.10">
    <property type="entry name" value="Winged helix-like DNA-binding domain superfamily/Winged helix DNA-binding domain"/>
    <property type="match status" value="1"/>
</dbReference>
<sequence length="107" mass="12027">MFGMMESEIFRALADPTRRAVFESLATGEKSVGELKSGFDISQPAVSQHLAALRKAGLVEERREGRHAFYSISPTGLQPLAGWVDRYRGFWPAKIDKLKDVLKEMDQ</sequence>
<dbReference type="AlphaFoldDB" id="A0A1I3YT07"/>
<dbReference type="FunFam" id="1.10.10.10:FF:000496">
    <property type="entry name" value="ArsR family transcriptional regulator"/>
    <property type="match status" value="1"/>
</dbReference>
<gene>
    <name evidence="5" type="ORF">SAMN04488498_105158</name>
</gene>
<dbReference type="CDD" id="cd00090">
    <property type="entry name" value="HTH_ARSR"/>
    <property type="match status" value="1"/>
</dbReference>
<organism evidence="5 6">
    <name type="scientific">Neomesorhizobium albiziae</name>
    <dbReference type="NCBI Taxonomy" id="335020"/>
    <lineage>
        <taxon>Bacteria</taxon>
        <taxon>Pseudomonadati</taxon>
        <taxon>Pseudomonadota</taxon>
        <taxon>Alphaproteobacteria</taxon>
        <taxon>Hyphomicrobiales</taxon>
        <taxon>Phyllobacteriaceae</taxon>
        <taxon>Neomesorhizobium</taxon>
    </lineage>
</organism>
<evidence type="ECO:0000259" key="4">
    <source>
        <dbReference type="PROSITE" id="PS50987"/>
    </source>
</evidence>
<dbReference type="SUPFAM" id="SSF46785">
    <property type="entry name" value="Winged helix' DNA-binding domain"/>
    <property type="match status" value="1"/>
</dbReference>
<dbReference type="InterPro" id="IPR011991">
    <property type="entry name" value="ArsR-like_HTH"/>
</dbReference>
<dbReference type="InterPro" id="IPR036390">
    <property type="entry name" value="WH_DNA-bd_sf"/>
</dbReference>
<dbReference type="GO" id="GO:0003700">
    <property type="term" value="F:DNA-binding transcription factor activity"/>
    <property type="evidence" value="ECO:0007669"/>
    <property type="project" value="InterPro"/>
</dbReference>
<dbReference type="NCBIfam" id="NF033788">
    <property type="entry name" value="HTH_metalloreg"/>
    <property type="match status" value="1"/>
</dbReference>
<name>A0A1I3YT07_9HYPH</name>
<reference evidence="5 6" key="1">
    <citation type="submission" date="2016-10" db="EMBL/GenBank/DDBJ databases">
        <authorList>
            <person name="Varghese N."/>
            <person name="Submissions S."/>
        </authorList>
    </citation>
    <scope>NUCLEOTIDE SEQUENCE [LARGE SCALE GENOMIC DNA]</scope>
    <source>
        <strain evidence="5 6">DSM 21822</strain>
    </source>
</reference>
<evidence type="ECO:0000313" key="6">
    <source>
        <dbReference type="Proteomes" id="UP000323300"/>
    </source>
</evidence>
<keyword evidence="6" id="KW-1185">Reference proteome</keyword>
<dbReference type="Proteomes" id="UP000323300">
    <property type="component" value="Unassembled WGS sequence"/>
</dbReference>
<dbReference type="InterPro" id="IPR036388">
    <property type="entry name" value="WH-like_DNA-bd_sf"/>
</dbReference>
<dbReference type="EMBL" id="FOSL01000005">
    <property type="protein sequence ID" value="SFK34992.1"/>
    <property type="molecule type" value="Genomic_DNA"/>
</dbReference>
<dbReference type="SMART" id="SM00418">
    <property type="entry name" value="HTH_ARSR"/>
    <property type="match status" value="1"/>
</dbReference>
<evidence type="ECO:0000256" key="3">
    <source>
        <dbReference type="ARBA" id="ARBA00023163"/>
    </source>
</evidence>
<proteinExistence type="predicted"/>
<keyword evidence="3" id="KW-0804">Transcription</keyword>
<dbReference type="PANTHER" id="PTHR33154:SF33">
    <property type="entry name" value="TRANSCRIPTIONAL REPRESSOR SDPR"/>
    <property type="match status" value="1"/>
</dbReference>
<evidence type="ECO:0000313" key="5">
    <source>
        <dbReference type="EMBL" id="SFK34992.1"/>
    </source>
</evidence>